<sequence>MVMVYLIAKPCKLGVIEVMHSYREDNGCADKLANLGFQMDVGFRLLDIMPTVVSFQLRADAQGVLYPRLLYSISN</sequence>
<dbReference type="EMBL" id="CM046397">
    <property type="protein sequence ID" value="KAI8534767.1"/>
    <property type="molecule type" value="Genomic_DNA"/>
</dbReference>
<evidence type="ECO:0000313" key="1">
    <source>
        <dbReference type="EMBL" id="KAI8534767.1"/>
    </source>
</evidence>
<dbReference type="Proteomes" id="UP001062846">
    <property type="component" value="Chromosome 10"/>
</dbReference>
<comment type="caution">
    <text evidence="1">The sequence shown here is derived from an EMBL/GenBank/DDBJ whole genome shotgun (WGS) entry which is preliminary data.</text>
</comment>
<organism evidence="1 2">
    <name type="scientific">Rhododendron molle</name>
    <name type="common">Chinese azalea</name>
    <name type="synonym">Azalea mollis</name>
    <dbReference type="NCBI Taxonomy" id="49168"/>
    <lineage>
        <taxon>Eukaryota</taxon>
        <taxon>Viridiplantae</taxon>
        <taxon>Streptophyta</taxon>
        <taxon>Embryophyta</taxon>
        <taxon>Tracheophyta</taxon>
        <taxon>Spermatophyta</taxon>
        <taxon>Magnoliopsida</taxon>
        <taxon>eudicotyledons</taxon>
        <taxon>Gunneridae</taxon>
        <taxon>Pentapetalae</taxon>
        <taxon>asterids</taxon>
        <taxon>Ericales</taxon>
        <taxon>Ericaceae</taxon>
        <taxon>Ericoideae</taxon>
        <taxon>Rhodoreae</taxon>
        <taxon>Rhododendron</taxon>
    </lineage>
</organism>
<reference evidence="1" key="1">
    <citation type="submission" date="2022-02" db="EMBL/GenBank/DDBJ databases">
        <title>Plant Genome Project.</title>
        <authorList>
            <person name="Zhang R.-G."/>
        </authorList>
    </citation>
    <scope>NUCLEOTIDE SEQUENCE</scope>
    <source>
        <strain evidence="1">AT1</strain>
    </source>
</reference>
<evidence type="ECO:0000313" key="2">
    <source>
        <dbReference type="Proteomes" id="UP001062846"/>
    </source>
</evidence>
<keyword evidence="2" id="KW-1185">Reference proteome</keyword>
<gene>
    <name evidence="1" type="ORF">RHMOL_Rhmol10G0122500</name>
</gene>
<accession>A0ACC0M2F0</accession>
<protein>
    <submittedName>
        <fullName evidence="1">Uncharacterized protein</fullName>
    </submittedName>
</protein>
<proteinExistence type="predicted"/>
<name>A0ACC0M2F0_RHOML</name>